<organism evidence="10 11">
    <name type="scientific">Capronia epimyces CBS 606.96</name>
    <dbReference type="NCBI Taxonomy" id="1182542"/>
    <lineage>
        <taxon>Eukaryota</taxon>
        <taxon>Fungi</taxon>
        <taxon>Dikarya</taxon>
        <taxon>Ascomycota</taxon>
        <taxon>Pezizomycotina</taxon>
        <taxon>Eurotiomycetes</taxon>
        <taxon>Chaetothyriomycetidae</taxon>
        <taxon>Chaetothyriales</taxon>
        <taxon>Herpotrichiellaceae</taxon>
        <taxon>Capronia</taxon>
    </lineage>
</organism>
<evidence type="ECO:0000256" key="3">
    <source>
        <dbReference type="ARBA" id="ARBA00022723"/>
    </source>
</evidence>
<dbReference type="eggNOG" id="KOG1812">
    <property type="taxonomic scope" value="Eukaryota"/>
</dbReference>
<dbReference type="SUPFAM" id="SSF57850">
    <property type="entry name" value="RING/U-box"/>
    <property type="match status" value="1"/>
</dbReference>
<evidence type="ECO:0000256" key="4">
    <source>
        <dbReference type="ARBA" id="ARBA00022737"/>
    </source>
</evidence>
<proteinExistence type="predicted"/>
<keyword evidence="3" id="KW-0479">Metal-binding</keyword>
<keyword evidence="4" id="KW-0677">Repeat</keyword>
<dbReference type="CDD" id="cd20353">
    <property type="entry name" value="Rcat_RBR_RNF216"/>
    <property type="match status" value="1"/>
</dbReference>
<dbReference type="InterPro" id="IPR047544">
    <property type="entry name" value="RING-HC_RBR_RNF216"/>
</dbReference>
<evidence type="ECO:0000313" key="10">
    <source>
        <dbReference type="EMBL" id="EXJ84699.1"/>
    </source>
</evidence>
<keyword evidence="2" id="KW-0808">Transferase</keyword>
<evidence type="ECO:0000256" key="6">
    <source>
        <dbReference type="ARBA" id="ARBA00022786"/>
    </source>
</evidence>
<dbReference type="STRING" id="1182542.W9YR04"/>
<dbReference type="GO" id="GO:0008270">
    <property type="term" value="F:zinc ion binding"/>
    <property type="evidence" value="ECO:0007669"/>
    <property type="project" value="UniProtKB-KW"/>
</dbReference>
<evidence type="ECO:0000259" key="9">
    <source>
        <dbReference type="PROSITE" id="PS51873"/>
    </source>
</evidence>
<gene>
    <name evidence="10" type="ORF">A1O3_05369</name>
</gene>
<dbReference type="PANTHER" id="PTHR22770:SF47">
    <property type="entry name" value="E3 UBIQUITIN-PROTEIN LIGASE RNF216"/>
    <property type="match status" value="1"/>
</dbReference>
<feature type="coiled-coil region" evidence="8">
    <location>
        <begin position="262"/>
        <end position="292"/>
    </location>
</feature>
<keyword evidence="11" id="KW-1185">Reference proteome</keyword>
<dbReference type="PANTHER" id="PTHR22770">
    <property type="entry name" value="UBIQUITIN CONJUGATING ENZYME 7 INTERACTING PROTEIN-RELATED"/>
    <property type="match status" value="1"/>
</dbReference>
<accession>W9YR04</accession>
<dbReference type="HOGENOM" id="CLU_012319_0_0_1"/>
<dbReference type="CDD" id="cd20339">
    <property type="entry name" value="BRcat_RBR_RNF216"/>
    <property type="match status" value="1"/>
</dbReference>
<dbReference type="RefSeq" id="XP_007733684.1">
    <property type="nucleotide sequence ID" value="XM_007735494.1"/>
</dbReference>
<protein>
    <recommendedName>
        <fullName evidence="9">RING-type domain-containing protein</fullName>
    </recommendedName>
</protein>
<evidence type="ECO:0000256" key="1">
    <source>
        <dbReference type="ARBA" id="ARBA00004906"/>
    </source>
</evidence>
<dbReference type="GO" id="GO:0016740">
    <property type="term" value="F:transferase activity"/>
    <property type="evidence" value="ECO:0007669"/>
    <property type="project" value="UniProtKB-KW"/>
</dbReference>
<reference evidence="10 11" key="1">
    <citation type="submission" date="2013-03" db="EMBL/GenBank/DDBJ databases">
        <title>The Genome Sequence of Capronia epimyces CBS 606.96.</title>
        <authorList>
            <consortium name="The Broad Institute Genomics Platform"/>
            <person name="Cuomo C."/>
            <person name="de Hoog S."/>
            <person name="Gorbushina A."/>
            <person name="Walker B."/>
            <person name="Young S.K."/>
            <person name="Zeng Q."/>
            <person name="Gargeya S."/>
            <person name="Fitzgerald M."/>
            <person name="Haas B."/>
            <person name="Abouelleil A."/>
            <person name="Allen A.W."/>
            <person name="Alvarado L."/>
            <person name="Arachchi H.M."/>
            <person name="Berlin A.M."/>
            <person name="Chapman S.B."/>
            <person name="Gainer-Dewar J."/>
            <person name="Goldberg J."/>
            <person name="Griggs A."/>
            <person name="Gujja S."/>
            <person name="Hansen M."/>
            <person name="Howarth C."/>
            <person name="Imamovic A."/>
            <person name="Ireland A."/>
            <person name="Larimer J."/>
            <person name="McCowan C."/>
            <person name="Murphy C."/>
            <person name="Pearson M."/>
            <person name="Poon T.W."/>
            <person name="Priest M."/>
            <person name="Roberts A."/>
            <person name="Saif S."/>
            <person name="Shea T."/>
            <person name="Sisk P."/>
            <person name="Sykes S."/>
            <person name="Wortman J."/>
            <person name="Nusbaum C."/>
            <person name="Birren B."/>
        </authorList>
    </citation>
    <scope>NUCLEOTIDE SEQUENCE [LARGE SCALE GENOMIC DNA]</scope>
    <source>
        <strain evidence="10 11">CBS 606.96</strain>
    </source>
</reference>
<keyword evidence="5" id="KW-0863">Zinc-finger</keyword>
<comment type="pathway">
    <text evidence="1">Protein modification; protein ubiquitination.</text>
</comment>
<dbReference type="EMBL" id="AMGY01000004">
    <property type="protein sequence ID" value="EXJ84699.1"/>
    <property type="molecule type" value="Genomic_DNA"/>
</dbReference>
<dbReference type="PROSITE" id="PS51873">
    <property type="entry name" value="TRIAD"/>
    <property type="match status" value="1"/>
</dbReference>
<name>W9YR04_9EURO</name>
<comment type="caution">
    <text evidence="10">The sequence shown here is derived from an EMBL/GenBank/DDBJ whole genome shotgun (WGS) entry which is preliminary data.</text>
</comment>
<dbReference type="InterPro" id="IPR047546">
    <property type="entry name" value="Rcat_RBR_RNF216"/>
</dbReference>
<evidence type="ECO:0000256" key="8">
    <source>
        <dbReference type="SAM" id="Coils"/>
    </source>
</evidence>
<dbReference type="AlphaFoldDB" id="W9YR04"/>
<dbReference type="CDD" id="cd16630">
    <property type="entry name" value="RING-HC_RBR_RNF216"/>
    <property type="match status" value="1"/>
</dbReference>
<dbReference type="InterPro" id="IPR051628">
    <property type="entry name" value="LUBAC_E3_Ligases"/>
</dbReference>
<dbReference type="Gene3D" id="1.20.120.1750">
    <property type="match status" value="1"/>
</dbReference>
<dbReference type="Pfam" id="PF26200">
    <property type="entry name" value="Rcat_RNF216"/>
    <property type="match status" value="1"/>
</dbReference>
<evidence type="ECO:0000256" key="7">
    <source>
        <dbReference type="ARBA" id="ARBA00022833"/>
    </source>
</evidence>
<keyword evidence="6" id="KW-0833">Ubl conjugation pathway</keyword>
<keyword evidence="7" id="KW-0862">Zinc</keyword>
<evidence type="ECO:0000313" key="11">
    <source>
        <dbReference type="Proteomes" id="UP000019478"/>
    </source>
</evidence>
<evidence type="ECO:0000256" key="5">
    <source>
        <dbReference type="ARBA" id="ARBA00022771"/>
    </source>
</evidence>
<dbReference type="GeneID" id="19169484"/>
<keyword evidence="8" id="KW-0175">Coiled coil</keyword>
<feature type="domain" description="RING-type" evidence="9">
    <location>
        <begin position="294"/>
        <end position="515"/>
    </location>
</feature>
<dbReference type="OrthoDB" id="10009520at2759"/>
<evidence type="ECO:0000256" key="2">
    <source>
        <dbReference type="ARBA" id="ARBA00022679"/>
    </source>
</evidence>
<dbReference type="Proteomes" id="UP000019478">
    <property type="component" value="Unassembled WGS sequence"/>
</dbReference>
<dbReference type="InterPro" id="IPR044066">
    <property type="entry name" value="TRIAD_supradom"/>
</dbReference>
<sequence length="798" mass="90895">MYRGHGYEKFPVVLGTVEGHQELCDKWDTEQISKLTRKAAKLRQALRTAYVVHDTDSESTDESNGEEDGTNDILQKKCLESVLDVFPDIGRAFVMWKIQLLSSQLGYYVADGEIFELEATRIAGHIIAEVLEMNPYPKERVATFLDSGSRAADDGTGVTIMWNRNLPKGDMYTKDAVIILAKTFDRVPTHYIAKVVSEKKSIFDAYTHIQDLEDRFYSISNRPYSRLRHARSAIEKKYELTHNDRRIPSEYANRINELQAAKQHVAREAIQAAAQKEKAREEEANLALHKESGAVMECQCCFDDQVPLNRLVSCMADQPHFFCFTCVEGLADNQVGLMRHEMRCMDGSGCTFELSHDGVGQAVPIRTFDRLQLTKQQAEIIAAGIEGLEECQFCDYKAVCDDVSVEPVFYCQNPGCSRATCRKCNKDSHLPKTCEENQNDGELSVRHVVEEARSEAVMRTCPKCKVKIVKEFGCNKMVCTNCHTMLCYECKADISATENPYHHYNKPGAKCLLYDRQGIDRHEVEANRAEIEAIDQAKEKHADIDDSKLRIETGKQVQPASHEHPAAGAFFQHMNNAAGHLTNRQIDRNEILRDLIPDPHLGDVLRQIHQGDGAQEQAEDYHRRGEAQIEARLLHMEERLNGLHRDGARYVAQYLGLPRPHGTPLLNPRQGFLPDDALQPARVGVMFNQNLQFEDDLDHVRPAYPLPHYPPQMDRDIPRMYNGDSAGRGLQQAENPNLYPRTPMENLAEAFRQKNNVLQRHDAPHNNSWLPRMPPGLPQNWRFGTRWYRGDLYRATRL</sequence>
<dbReference type="InterPro" id="IPR047545">
    <property type="entry name" value="BRcat_RBR_RNF216"/>
</dbReference>